<reference evidence="2 3" key="1">
    <citation type="submission" date="2020-09" db="EMBL/GenBank/DDBJ databases">
        <authorList>
            <person name="Ashkenazy H."/>
        </authorList>
    </citation>
    <scope>NUCLEOTIDE SEQUENCE [LARGE SCALE GENOMIC DNA]</scope>
    <source>
        <strain evidence="3">cv. Cdm-0</strain>
    </source>
</reference>
<dbReference type="EMBL" id="LR881466">
    <property type="protein sequence ID" value="CAD5316063.1"/>
    <property type="molecule type" value="Genomic_DNA"/>
</dbReference>
<feature type="region of interest" description="Disordered" evidence="1">
    <location>
        <begin position="86"/>
        <end position="181"/>
    </location>
</feature>
<dbReference type="AlphaFoldDB" id="A0A7G2E5W0"/>
<feature type="compositionally biased region" description="Basic residues" evidence="1">
    <location>
        <begin position="169"/>
        <end position="181"/>
    </location>
</feature>
<proteinExistence type="predicted"/>
<protein>
    <submittedName>
        <fullName evidence="2">(thale cress) hypothetical protein</fullName>
    </submittedName>
</protein>
<gene>
    <name evidence="2" type="ORF">AT9943_LOCUS4401</name>
</gene>
<sequence>MRAPHAQFLFPLRPFFSEEVPFTMEPEPTVPFARAAAAFRFTAADAFPLAHVEEVSKETKLGTSLPKSTTKGIGAQLSAAGITSSSSDVYSSATGFNNPKGPDANAYENGYTSTSGQVIAKGRKARVSSASASTAKGDAKAAVTRKAAAARANGKVASASRVKGSSEKKKGKGKKGKGKKD</sequence>
<feature type="compositionally biased region" description="Low complexity" evidence="1">
    <location>
        <begin position="140"/>
        <end position="160"/>
    </location>
</feature>
<evidence type="ECO:0000313" key="3">
    <source>
        <dbReference type="Proteomes" id="UP000516314"/>
    </source>
</evidence>
<evidence type="ECO:0000313" key="2">
    <source>
        <dbReference type="EMBL" id="CAD5316063.1"/>
    </source>
</evidence>
<name>A0A7G2E5W0_ARATH</name>
<organism evidence="2 3">
    <name type="scientific">Arabidopsis thaliana</name>
    <name type="common">Mouse-ear cress</name>
    <dbReference type="NCBI Taxonomy" id="3702"/>
    <lineage>
        <taxon>Eukaryota</taxon>
        <taxon>Viridiplantae</taxon>
        <taxon>Streptophyta</taxon>
        <taxon>Embryophyta</taxon>
        <taxon>Tracheophyta</taxon>
        <taxon>Spermatophyta</taxon>
        <taxon>Magnoliopsida</taxon>
        <taxon>eudicotyledons</taxon>
        <taxon>Gunneridae</taxon>
        <taxon>Pentapetalae</taxon>
        <taxon>rosids</taxon>
        <taxon>malvids</taxon>
        <taxon>Brassicales</taxon>
        <taxon>Brassicaceae</taxon>
        <taxon>Camelineae</taxon>
        <taxon>Arabidopsis</taxon>
    </lineage>
</organism>
<dbReference type="Proteomes" id="UP000516314">
    <property type="component" value="Chromosome 1"/>
</dbReference>
<accession>A0A7G2E5W0</accession>
<evidence type="ECO:0000256" key="1">
    <source>
        <dbReference type="SAM" id="MobiDB-lite"/>
    </source>
</evidence>